<dbReference type="Pfam" id="PF00150">
    <property type="entry name" value="Cellulase"/>
    <property type="match status" value="1"/>
</dbReference>
<dbReference type="InterPro" id="IPR001547">
    <property type="entry name" value="Glyco_hydro_5"/>
</dbReference>
<keyword evidence="3 4" id="KW-0326">Glycosidase</keyword>
<dbReference type="PANTHER" id="PTHR31297">
    <property type="entry name" value="GLUCAN ENDO-1,6-BETA-GLUCOSIDASE B"/>
    <property type="match status" value="1"/>
</dbReference>
<evidence type="ECO:0000256" key="4">
    <source>
        <dbReference type="RuleBase" id="RU361153"/>
    </source>
</evidence>
<dbReference type="InterPro" id="IPR050386">
    <property type="entry name" value="Glycosyl_hydrolase_5"/>
</dbReference>
<dbReference type="RefSeq" id="WP_347704320.1">
    <property type="nucleotide sequence ID" value="NZ_JBDPZD010000002.1"/>
</dbReference>
<comment type="caution">
    <text evidence="7">The sequence shown here is derived from an EMBL/GenBank/DDBJ whole genome shotgun (WGS) entry which is preliminary data.</text>
</comment>
<reference evidence="7 8" key="1">
    <citation type="submission" date="2024-05" db="EMBL/GenBank/DDBJ databases">
        <title>Roseateles sp. DJS-2-20 16S ribosomal RNA gene Genome sequencing and assembly.</title>
        <authorList>
            <person name="Woo H."/>
        </authorList>
    </citation>
    <scope>NUCLEOTIDE SEQUENCE [LARGE SCALE GENOMIC DNA]</scope>
    <source>
        <strain evidence="7 8">DJS-2-20</strain>
    </source>
</reference>
<keyword evidence="1 5" id="KW-0732">Signal</keyword>
<gene>
    <name evidence="7" type="ORF">ABDJ85_08470</name>
</gene>
<dbReference type="PROSITE" id="PS00659">
    <property type="entry name" value="GLYCOSYL_HYDROL_F5"/>
    <property type="match status" value="1"/>
</dbReference>
<dbReference type="GO" id="GO:0016787">
    <property type="term" value="F:hydrolase activity"/>
    <property type="evidence" value="ECO:0007669"/>
    <property type="project" value="UniProtKB-KW"/>
</dbReference>
<evidence type="ECO:0000256" key="2">
    <source>
        <dbReference type="ARBA" id="ARBA00022801"/>
    </source>
</evidence>
<feature type="chain" id="PRO_5047025248" evidence="5">
    <location>
        <begin position="27"/>
        <end position="507"/>
    </location>
</feature>
<dbReference type="Proteomes" id="UP001495147">
    <property type="component" value="Unassembled WGS sequence"/>
</dbReference>
<keyword evidence="2 4" id="KW-0378">Hydrolase</keyword>
<dbReference type="InterPro" id="IPR018087">
    <property type="entry name" value="Glyco_hydro_5_CS"/>
</dbReference>
<dbReference type="Gene3D" id="3.20.20.80">
    <property type="entry name" value="Glycosidases"/>
    <property type="match status" value="1"/>
</dbReference>
<name>A0ABV0G186_9BURK</name>
<evidence type="ECO:0000313" key="8">
    <source>
        <dbReference type="Proteomes" id="UP001495147"/>
    </source>
</evidence>
<proteinExistence type="inferred from homology"/>
<evidence type="ECO:0000256" key="5">
    <source>
        <dbReference type="SAM" id="SignalP"/>
    </source>
</evidence>
<keyword evidence="8" id="KW-1185">Reference proteome</keyword>
<dbReference type="EMBL" id="JBDPZD010000002">
    <property type="protein sequence ID" value="MEO3691499.1"/>
    <property type="molecule type" value="Genomic_DNA"/>
</dbReference>
<evidence type="ECO:0000259" key="6">
    <source>
        <dbReference type="Pfam" id="PF00150"/>
    </source>
</evidence>
<sequence length="507" mass="55461">MSLPTAFSRALGACLLGLALTSAALAQSAPALSLKRGVNALGYDPIWKDPAQARFQLRHLQAMKDAGFDHVRLNLHAFEHMDAEHRLSASWWKLLDSVLDAAAKAGLQVLVDEHNFNECAQEQDLAPCRVKLKAFWRQVSERLRAAPPSVVFEILNEPNRAMDAVWNEVLAENLQIIRETNPTRRVVVGPKVWNSLGELDTLKLPEADRNLVVTFHYYTPMEFTHQGAHWTPEFKNLKGITWGTQADHDRLKADFDKVKAWADKHGRPILLGEFGALESAGMPLRAVWTAAVARAAEARGFGWSYWQFDSDFVVWDMKADGWVKPILDALMSAPAPAPVAAAPAAPRDPVQDAMINTPDAAAWGVYGTKQTNEKVPCEAMGNRCLRVKVQERMPNAWDVGALAPIKGAIRNGDRLQVLVFGRLVSSDPQATATVNASIQLASAPYTSVISGPLTLTTKFEALVIQGKATESFAEGTTSVSVQLGHLAEAVELSAPVVLRNYKAGSKN</sequence>
<evidence type="ECO:0000313" key="7">
    <source>
        <dbReference type="EMBL" id="MEO3691499.1"/>
    </source>
</evidence>
<organism evidence="7 8">
    <name type="scientific">Roseateles paludis</name>
    <dbReference type="NCBI Taxonomy" id="3145238"/>
    <lineage>
        <taxon>Bacteria</taxon>
        <taxon>Pseudomonadati</taxon>
        <taxon>Pseudomonadota</taxon>
        <taxon>Betaproteobacteria</taxon>
        <taxon>Burkholderiales</taxon>
        <taxon>Sphaerotilaceae</taxon>
        <taxon>Roseateles</taxon>
    </lineage>
</organism>
<feature type="signal peptide" evidence="5">
    <location>
        <begin position="1"/>
        <end position="26"/>
    </location>
</feature>
<dbReference type="PANTHER" id="PTHR31297:SF17">
    <property type="entry name" value="ENDOGLUCANASE"/>
    <property type="match status" value="1"/>
</dbReference>
<feature type="domain" description="Glycoside hydrolase family 5" evidence="6">
    <location>
        <begin position="60"/>
        <end position="309"/>
    </location>
</feature>
<evidence type="ECO:0000256" key="1">
    <source>
        <dbReference type="ARBA" id="ARBA00022729"/>
    </source>
</evidence>
<comment type="similarity">
    <text evidence="4">Belongs to the glycosyl hydrolase 5 (cellulase A) family.</text>
</comment>
<accession>A0ABV0G186</accession>
<dbReference type="InterPro" id="IPR017853">
    <property type="entry name" value="GH"/>
</dbReference>
<evidence type="ECO:0000256" key="3">
    <source>
        <dbReference type="ARBA" id="ARBA00023295"/>
    </source>
</evidence>
<protein>
    <submittedName>
        <fullName evidence="7">Glycoside hydrolase family 5 protein</fullName>
    </submittedName>
</protein>
<dbReference type="SUPFAM" id="SSF51445">
    <property type="entry name" value="(Trans)glycosidases"/>
    <property type="match status" value="1"/>
</dbReference>